<name>A0ABS7X2V4_9GAMM</name>
<dbReference type="PROSITE" id="PS50883">
    <property type="entry name" value="EAL"/>
    <property type="match status" value="1"/>
</dbReference>
<dbReference type="InterPro" id="IPR000160">
    <property type="entry name" value="GGDEF_dom"/>
</dbReference>
<dbReference type="InterPro" id="IPR013656">
    <property type="entry name" value="PAS_4"/>
</dbReference>
<dbReference type="Pfam" id="PF13426">
    <property type="entry name" value="PAS_9"/>
    <property type="match status" value="1"/>
</dbReference>
<dbReference type="CDD" id="cd00130">
    <property type="entry name" value="PAS"/>
    <property type="match status" value="2"/>
</dbReference>
<dbReference type="Proteomes" id="UP001319883">
    <property type="component" value="Unassembled WGS sequence"/>
</dbReference>
<dbReference type="Gene3D" id="3.30.450.20">
    <property type="entry name" value="PAS domain"/>
    <property type="match status" value="2"/>
</dbReference>
<feature type="domain" description="PAS" evidence="1">
    <location>
        <begin position="177"/>
        <end position="247"/>
    </location>
</feature>
<dbReference type="SMART" id="SM00052">
    <property type="entry name" value="EAL"/>
    <property type="match status" value="1"/>
</dbReference>
<dbReference type="InterPro" id="IPR029787">
    <property type="entry name" value="Nucleotide_cyclase"/>
</dbReference>
<protein>
    <submittedName>
        <fullName evidence="5">EAL domain-containing protein</fullName>
    </submittedName>
</protein>
<accession>A0ABS7X2V4</accession>
<dbReference type="EMBL" id="JAGXFD010000001">
    <property type="protein sequence ID" value="MBZ9568297.1"/>
    <property type="molecule type" value="Genomic_DNA"/>
</dbReference>
<dbReference type="CDD" id="cd01949">
    <property type="entry name" value="GGDEF"/>
    <property type="match status" value="1"/>
</dbReference>
<keyword evidence="6" id="KW-1185">Reference proteome</keyword>
<dbReference type="SUPFAM" id="SSF141868">
    <property type="entry name" value="EAL domain-like"/>
    <property type="match status" value="1"/>
</dbReference>
<dbReference type="SUPFAM" id="SSF55785">
    <property type="entry name" value="PYP-like sensor domain (PAS domain)"/>
    <property type="match status" value="2"/>
</dbReference>
<dbReference type="RefSeq" id="WP_224421042.1">
    <property type="nucleotide sequence ID" value="NZ_JAGXFD010000001.1"/>
</dbReference>
<evidence type="ECO:0000259" key="2">
    <source>
        <dbReference type="PROSITE" id="PS50113"/>
    </source>
</evidence>
<dbReference type="Gene3D" id="3.20.20.450">
    <property type="entry name" value="EAL domain"/>
    <property type="match status" value="1"/>
</dbReference>
<dbReference type="InterPro" id="IPR012226">
    <property type="entry name" value="Diguanyl_cyclase/Pdiesterase"/>
</dbReference>
<sequence>MTTALQWLEAQQNIHEMIARQAPLTETLAAVADWAGRMLPEALVSIMRYDATSRTLSLVPGSAFSAEYVAALQDAEIGPEAGSCGSAAFHRRLTVTEDIHQDAKWTAYRALAEREGLRACWSMPVLSGEDELLGTFGVYHRRPAAPSERDCQRMQQAASLVALAVIRDRDARSRRSLEARYRALYDQHPDGVYEFDTRGYFQRCNPALERILGYPEAALLGRHFREFVLEASRELTRERFGRALAGEVQHYELVARRADGTTCDVEVTNFPIMVDGETVGVFGICRDISARKARDERLRLLQRGIEDSPNGVVMADAARPDLPLIYVNKAFTAMTGYPPEELLGRNCRLLQGSGTDPAAVARVRQALEANRDIQVVLRNYRRDGTPFWNQLSLAPVLDEQGECTHFIGMQQDVTRQREQEARLTFQARHDTLTELPNRASLEARLDHDHRQSRRRGALLVLMIIDLDDFKSVNDGLGYEAGNQLLVAVAHRLRAFPGAGDTLARLAADEFALLMPGLANEAAAIALAERMLEALTPAFTVAGQRLHVSASIGLAGNQQPLEHPRDLLLHANLATQQAKGQGRNTWQWYAGGADEAVSERVRLRRDIQEAIERDQFELHYQPIVEAASGRLRSVEALVRWRHPERGMISPGVFIPLAEQTGQIIALGRWVLRRACRDMAALNAERASALPVAVNISPLQFRRQGFLVEVEQALADSGLPAAQLELEVTEGVLMSGAESAIALLSELRARGIRMAIDDFGTGFSSLSYLRDLPITKVKLDRAFIQDITTKSDNAAIVQGVITMAHHLGLSIVAEGVETPAQRRDLMRRGCDLLQGFLFARPMPLAELRALPACLPVA</sequence>
<dbReference type="SMART" id="SM00267">
    <property type="entry name" value="GGDEF"/>
    <property type="match status" value="1"/>
</dbReference>
<feature type="domain" description="PAS" evidence="1">
    <location>
        <begin position="297"/>
        <end position="346"/>
    </location>
</feature>
<dbReference type="PROSITE" id="PS50112">
    <property type="entry name" value="PAS"/>
    <property type="match status" value="2"/>
</dbReference>
<dbReference type="PANTHER" id="PTHR44757">
    <property type="entry name" value="DIGUANYLATE CYCLASE DGCP"/>
    <property type="match status" value="1"/>
</dbReference>
<dbReference type="Pfam" id="PF08448">
    <property type="entry name" value="PAS_4"/>
    <property type="match status" value="1"/>
</dbReference>
<dbReference type="PROSITE" id="PS50113">
    <property type="entry name" value="PAC"/>
    <property type="match status" value="2"/>
</dbReference>
<dbReference type="InterPro" id="IPR003018">
    <property type="entry name" value="GAF"/>
</dbReference>
<proteinExistence type="predicted"/>
<dbReference type="NCBIfam" id="TIGR00254">
    <property type="entry name" value="GGDEF"/>
    <property type="match status" value="1"/>
</dbReference>
<dbReference type="InterPro" id="IPR035919">
    <property type="entry name" value="EAL_sf"/>
</dbReference>
<dbReference type="InterPro" id="IPR043128">
    <property type="entry name" value="Rev_trsase/Diguanyl_cyclase"/>
</dbReference>
<dbReference type="Gene3D" id="3.30.450.40">
    <property type="match status" value="1"/>
</dbReference>
<dbReference type="SUPFAM" id="SSF55781">
    <property type="entry name" value="GAF domain-like"/>
    <property type="match status" value="1"/>
</dbReference>
<evidence type="ECO:0000259" key="4">
    <source>
        <dbReference type="PROSITE" id="PS50887"/>
    </source>
</evidence>
<dbReference type="InterPro" id="IPR035965">
    <property type="entry name" value="PAS-like_dom_sf"/>
</dbReference>
<dbReference type="InterPro" id="IPR000014">
    <property type="entry name" value="PAS"/>
</dbReference>
<dbReference type="Pfam" id="PF00990">
    <property type="entry name" value="GGDEF"/>
    <property type="match status" value="1"/>
</dbReference>
<dbReference type="Gene3D" id="3.30.70.270">
    <property type="match status" value="1"/>
</dbReference>
<dbReference type="InterPro" id="IPR000700">
    <property type="entry name" value="PAS-assoc_C"/>
</dbReference>
<dbReference type="Pfam" id="PF00563">
    <property type="entry name" value="EAL"/>
    <property type="match status" value="1"/>
</dbReference>
<dbReference type="PANTHER" id="PTHR44757:SF2">
    <property type="entry name" value="BIOFILM ARCHITECTURE MAINTENANCE PROTEIN MBAA"/>
    <property type="match status" value="1"/>
</dbReference>
<dbReference type="SMART" id="SM00086">
    <property type="entry name" value="PAC"/>
    <property type="match status" value="2"/>
</dbReference>
<evidence type="ECO:0000259" key="1">
    <source>
        <dbReference type="PROSITE" id="PS50112"/>
    </source>
</evidence>
<feature type="domain" description="PAC" evidence="2">
    <location>
        <begin position="249"/>
        <end position="300"/>
    </location>
</feature>
<feature type="domain" description="PAC" evidence="2">
    <location>
        <begin position="371"/>
        <end position="425"/>
    </location>
</feature>
<dbReference type="PIRSF" id="PIRSF005925">
    <property type="entry name" value="Dos"/>
    <property type="match status" value="1"/>
</dbReference>
<dbReference type="NCBIfam" id="TIGR00229">
    <property type="entry name" value="sensory_box"/>
    <property type="match status" value="2"/>
</dbReference>
<dbReference type="InterPro" id="IPR052155">
    <property type="entry name" value="Biofilm_reg_signaling"/>
</dbReference>
<gene>
    <name evidence="5" type="ORF">KGQ91_11515</name>
</gene>
<dbReference type="Pfam" id="PF13185">
    <property type="entry name" value="GAF_2"/>
    <property type="match status" value="1"/>
</dbReference>
<dbReference type="CDD" id="cd01948">
    <property type="entry name" value="EAL"/>
    <property type="match status" value="1"/>
</dbReference>
<dbReference type="SMART" id="SM00065">
    <property type="entry name" value="GAF"/>
    <property type="match status" value="1"/>
</dbReference>
<evidence type="ECO:0000313" key="6">
    <source>
        <dbReference type="Proteomes" id="UP001319883"/>
    </source>
</evidence>
<feature type="domain" description="GGDEF" evidence="4">
    <location>
        <begin position="457"/>
        <end position="590"/>
    </location>
</feature>
<dbReference type="InterPro" id="IPR029016">
    <property type="entry name" value="GAF-like_dom_sf"/>
</dbReference>
<dbReference type="SUPFAM" id="SSF55073">
    <property type="entry name" value="Nucleotide cyclase"/>
    <property type="match status" value="1"/>
</dbReference>
<reference evidence="5 6" key="1">
    <citation type="submission" date="2021-05" db="EMBL/GenBank/DDBJ databases">
        <title>Petroleum and Energy Research Collection (APPE): ex situ preservation of microbial diversity associated with the oil industry and exploitation of its biotechnological potential.</title>
        <authorList>
            <person name="Paixao C.T.M."/>
            <person name="Gomes M.B."/>
            <person name="Oliveira V.M."/>
        </authorList>
    </citation>
    <scope>NUCLEOTIDE SEQUENCE [LARGE SCALE GENOMIC DNA]</scope>
    <source>
        <strain evidence="5 6">LIT2</strain>
    </source>
</reference>
<comment type="caution">
    <text evidence="5">The sequence shown here is derived from an EMBL/GenBank/DDBJ whole genome shotgun (WGS) entry which is preliminary data.</text>
</comment>
<dbReference type="PROSITE" id="PS50887">
    <property type="entry name" value="GGDEF"/>
    <property type="match status" value="1"/>
</dbReference>
<evidence type="ECO:0000313" key="5">
    <source>
        <dbReference type="EMBL" id="MBZ9568297.1"/>
    </source>
</evidence>
<organism evidence="5 6">
    <name type="scientific">Modicisalibacter tunisiensis</name>
    <dbReference type="NCBI Taxonomy" id="390637"/>
    <lineage>
        <taxon>Bacteria</taxon>
        <taxon>Pseudomonadati</taxon>
        <taxon>Pseudomonadota</taxon>
        <taxon>Gammaproteobacteria</taxon>
        <taxon>Oceanospirillales</taxon>
        <taxon>Halomonadaceae</taxon>
        <taxon>Modicisalibacter</taxon>
    </lineage>
</organism>
<dbReference type="InterPro" id="IPR001633">
    <property type="entry name" value="EAL_dom"/>
</dbReference>
<feature type="domain" description="EAL" evidence="3">
    <location>
        <begin position="599"/>
        <end position="853"/>
    </location>
</feature>
<dbReference type="InterPro" id="IPR001610">
    <property type="entry name" value="PAC"/>
</dbReference>
<evidence type="ECO:0000259" key="3">
    <source>
        <dbReference type="PROSITE" id="PS50883"/>
    </source>
</evidence>
<dbReference type="SMART" id="SM00091">
    <property type="entry name" value="PAS"/>
    <property type="match status" value="2"/>
</dbReference>